<dbReference type="Proteomes" id="UP000541444">
    <property type="component" value="Unassembled WGS sequence"/>
</dbReference>
<evidence type="ECO:0000313" key="3">
    <source>
        <dbReference type="EMBL" id="KAF6137013.1"/>
    </source>
</evidence>
<dbReference type="EMBL" id="JACGCM010002660">
    <property type="protein sequence ID" value="KAF6137013.1"/>
    <property type="molecule type" value="Genomic_DNA"/>
</dbReference>
<dbReference type="AlphaFoldDB" id="A0A7J7L343"/>
<protein>
    <submittedName>
        <fullName evidence="3">Uncharacterized protein</fullName>
    </submittedName>
</protein>
<evidence type="ECO:0000256" key="1">
    <source>
        <dbReference type="SAM" id="Coils"/>
    </source>
</evidence>
<gene>
    <name evidence="3" type="ORF">GIB67_030777</name>
</gene>
<organism evidence="3 4">
    <name type="scientific">Kingdonia uniflora</name>
    <dbReference type="NCBI Taxonomy" id="39325"/>
    <lineage>
        <taxon>Eukaryota</taxon>
        <taxon>Viridiplantae</taxon>
        <taxon>Streptophyta</taxon>
        <taxon>Embryophyta</taxon>
        <taxon>Tracheophyta</taxon>
        <taxon>Spermatophyta</taxon>
        <taxon>Magnoliopsida</taxon>
        <taxon>Ranunculales</taxon>
        <taxon>Circaeasteraceae</taxon>
        <taxon>Kingdonia</taxon>
    </lineage>
</organism>
<feature type="region of interest" description="Disordered" evidence="2">
    <location>
        <begin position="1"/>
        <end position="28"/>
    </location>
</feature>
<sequence length="505" mass="56665">MGRSSIDEISTSGRTNESDSGGEGGLEQFLGFPGQLVSYPPGSDAFKEFCKAKKAIGGKWGKCVECTGVKSTVERKESLLDEVAEEETELELVLGELGLSRKKRLESRSKKIVKAQSTRSIMGVDKRKRQTSGEEVRAKTPGEKFIEGRSASMDDLKEVEERVKLAILQGKEDASQMVARLVKRIWLDIEEQESALKKAKNKLEKSLARAKTDTLKEVKQLKVVHAVVIGQLQVEAKANFNEIAEERDRLGRHLMLKGYSQEEVDAIKADTYAEEEEEEAKVLGVVDGLDGVSPQMVLDNQGNDFELPEGGSEKVVRDMSLRINDQESKLVRERKTSKALLSVQTELQRIRQKFTGKDDEMRLARENLSASEAAAKHLQTTLPTMDMEFREMQRREIVLEGEIRAKDLLVKRKDELLKDLPAREGLNAELWRLHTQIVDLEAMNLAEPAKFIAKSKANVIYHDRVDAKIIAWKDTCASLNVHLKRLKARFVKAVAPDVAQSDLLK</sequence>
<keyword evidence="1" id="KW-0175">Coiled coil</keyword>
<proteinExistence type="predicted"/>
<keyword evidence="4" id="KW-1185">Reference proteome</keyword>
<evidence type="ECO:0000256" key="2">
    <source>
        <dbReference type="SAM" id="MobiDB-lite"/>
    </source>
</evidence>
<accession>A0A7J7L343</accession>
<feature type="coiled-coil region" evidence="1">
    <location>
        <begin position="69"/>
        <end position="96"/>
    </location>
</feature>
<comment type="caution">
    <text evidence="3">The sequence shown here is derived from an EMBL/GenBank/DDBJ whole genome shotgun (WGS) entry which is preliminary data.</text>
</comment>
<reference evidence="3 4" key="1">
    <citation type="journal article" date="2020" name="IScience">
        <title>Genome Sequencing of the Endangered Kingdonia uniflora (Circaeasteraceae, Ranunculales) Reveals Potential Mechanisms of Evolutionary Specialization.</title>
        <authorList>
            <person name="Sun Y."/>
            <person name="Deng T."/>
            <person name="Zhang A."/>
            <person name="Moore M.J."/>
            <person name="Landis J.B."/>
            <person name="Lin N."/>
            <person name="Zhang H."/>
            <person name="Zhang X."/>
            <person name="Huang J."/>
            <person name="Zhang X."/>
            <person name="Sun H."/>
            <person name="Wang H."/>
        </authorList>
    </citation>
    <scope>NUCLEOTIDE SEQUENCE [LARGE SCALE GENOMIC DNA]</scope>
    <source>
        <strain evidence="3">TB1705</strain>
        <tissue evidence="3">Leaf</tissue>
    </source>
</reference>
<feature type="compositionally biased region" description="Polar residues" evidence="2">
    <location>
        <begin position="7"/>
        <end position="19"/>
    </location>
</feature>
<feature type="non-terminal residue" evidence="3">
    <location>
        <position position="1"/>
    </location>
</feature>
<name>A0A7J7L343_9MAGN</name>
<evidence type="ECO:0000313" key="4">
    <source>
        <dbReference type="Proteomes" id="UP000541444"/>
    </source>
</evidence>